<evidence type="ECO:0000313" key="1">
    <source>
        <dbReference type="EMBL" id="MCS0634725.1"/>
    </source>
</evidence>
<dbReference type="RefSeq" id="WP_258785365.1">
    <property type="nucleotide sequence ID" value="NZ_JANUGQ010000002.1"/>
</dbReference>
<dbReference type="CDD" id="cd11533">
    <property type="entry name" value="NTP-PPase_Af0060_like"/>
    <property type="match status" value="1"/>
</dbReference>
<sequence>MDTITWERIDRLRAWLDDNAGDRTETEQRLLRVLKIGEEFGEASEALHGALAANPRKGASHDWDDVRKELSDVIVTAMVALATVSDDPAKALDDRLRHLVERVHRN</sequence>
<gene>
    <name evidence="1" type="ORF">NX801_03425</name>
</gene>
<dbReference type="Proteomes" id="UP001431313">
    <property type="component" value="Unassembled WGS sequence"/>
</dbReference>
<accession>A0ABT2CBM5</accession>
<name>A0ABT2CBM5_9ACTN</name>
<organism evidence="1 2">
    <name type="scientific">Streptomyces pyxinae</name>
    <dbReference type="NCBI Taxonomy" id="2970734"/>
    <lineage>
        <taxon>Bacteria</taxon>
        <taxon>Bacillati</taxon>
        <taxon>Actinomycetota</taxon>
        <taxon>Actinomycetes</taxon>
        <taxon>Kitasatosporales</taxon>
        <taxon>Streptomycetaceae</taxon>
        <taxon>Streptomyces</taxon>
    </lineage>
</organism>
<dbReference type="InterPro" id="IPR044548">
    <property type="entry name" value="AF0060_NTP-PPase_MazG-like"/>
</dbReference>
<keyword evidence="2" id="KW-1185">Reference proteome</keyword>
<proteinExistence type="predicted"/>
<dbReference type="Gene3D" id="1.10.287.1080">
    <property type="entry name" value="MazG-like"/>
    <property type="match status" value="1"/>
</dbReference>
<dbReference type="SUPFAM" id="SSF101386">
    <property type="entry name" value="all-alpha NTP pyrophosphatases"/>
    <property type="match status" value="1"/>
</dbReference>
<reference evidence="1" key="1">
    <citation type="submission" date="2022-08" db="EMBL/GenBank/DDBJ databases">
        <authorList>
            <person name="Somphong A."/>
            <person name="Phongsopitanun W."/>
        </authorList>
    </citation>
    <scope>NUCLEOTIDE SEQUENCE</scope>
    <source>
        <strain evidence="1">LP05-1</strain>
    </source>
</reference>
<evidence type="ECO:0000313" key="2">
    <source>
        <dbReference type="Proteomes" id="UP001431313"/>
    </source>
</evidence>
<protein>
    <submittedName>
        <fullName evidence="1">MazG-like family protein</fullName>
    </submittedName>
</protein>
<comment type="caution">
    <text evidence="1">The sequence shown here is derived from an EMBL/GenBank/DDBJ whole genome shotgun (WGS) entry which is preliminary data.</text>
</comment>
<dbReference type="EMBL" id="JANUGQ010000002">
    <property type="protein sequence ID" value="MCS0634725.1"/>
    <property type="molecule type" value="Genomic_DNA"/>
</dbReference>